<dbReference type="SUPFAM" id="SSF55874">
    <property type="entry name" value="ATPase domain of HSP90 chaperone/DNA topoisomerase II/histidine kinase"/>
    <property type="match status" value="1"/>
</dbReference>
<keyword evidence="10" id="KW-0472">Membrane</keyword>
<dbReference type="PRINTS" id="PR00344">
    <property type="entry name" value="BCTRLSENSOR"/>
</dbReference>
<dbReference type="InterPro" id="IPR003661">
    <property type="entry name" value="HisK_dim/P_dom"/>
</dbReference>
<dbReference type="InterPro" id="IPR004358">
    <property type="entry name" value="Sig_transdc_His_kin-like_C"/>
</dbReference>
<feature type="compositionally biased region" description="Polar residues" evidence="9">
    <location>
        <begin position="717"/>
        <end position="727"/>
    </location>
</feature>
<feature type="region of interest" description="Disordered" evidence="9">
    <location>
        <begin position="690"/>
        <end position="727"/>
    </location>
</feature>
<evidence type="ECO:0000259" key="11">
    <source>
        <dbReference type="PROSITE" id="PS50109"/>
    </source>
</evidence>
<dbReference type="GO" id="GO:0005524">
    <property type="term" value="F:ATP binding"/>
    <property type="evidence" value="ECO:0007669"/>
    <property type="project" value="UniProtKB-KW"/>
</dbReference>
<dbReference type="PROSITE" id="PS50109">
    <property type="entry name" value="HIS_KIN"/>
    <property type="match status" value="1"/>
</dbReference>
<dbReference type="InterPro" id="IPR036097">
    <property type="entry name" value="HisK_dim/P_sf"/>
</dbReference>
<evidence type="ECO:0000256" key="2">
    <source>
        <dbReference type="ARBA" id="ARBA00012438"/>
    </source>
</evidence>
<dbReference type="Proteomes" id="UP000430564">
    <property type="component" value="Unassembled WGS sequence"/>
</dbReference>
<dbReference type="PANTHER" id="PTHR43065">
    <property type="entry name" value="SENSOR HISTIDINE KINASE"/>
    <property type="match status" value="1"/>
</dbReference>
<organism evidence="12 13">
    <name type="scientific">Sutterella seckii</name>
    <dbReference type="NCBI Taxonomy" id="1944635"/>
    <lineage>
        <taxon>Bacteria</taxon>
        <taxon>Pseudomonadati</taxon>
        <taxon>Pseudomonadota</taxon>
        <taxon>Betaproteobacteria</taxon>
        <taxon>Burkholderiales</taxon>
        <taxon>Sutterellaceae</taxon>
        <taxon>Sutterella</taxon>
    </lineage>
</organism>
<comment type="catalytic activity">
    <reaction evidence="1">
        <text>ATP + protein L-histidine = ADP + protein N-phospho-L-histidine.</text>
        <dbReference type="EC" id="2.7.13.3"/>
    </reaction>
</comment>
<dbReference type="CDD" id="cd00082">
    <property type="entry name" value="HisKA"/>
    <property type="match status" value="1"/>
</dbReference>
<dbReference type="OrthoDB" id="8559580at2"/>
<evidence type="ECO:0000313" key="12">
    <source>
        <dbReference type="EMBL" id="KAB7660138.1"/>
    </source>
</evidence>
<reference evidence="12 13" key="1">
    <citation type="submission" date="2019-10" db="EMBL/GenBank/DDBJ databases">
        <title>Genome diversity of Sutterella seckii.</title>
        <authorList>
            <person name="Chaplin A.V."/>
            <person name="Sokolova S.R."/>
            <person name="Mosin K.A."/>
            <person name="Ivanova E.L."/>
            <person name="Kochetkova T.O."/>
            <person name="Goltsov A.Y."/>
            <person name="Trofimov D.Y."/>
            <person name="Efimov B.A."/>
        </authorList>
    </citation>
    <scope>NUCLEOTIDE SEQUENCE [LARGE SCALE GENOMIC DNA]</scope>
    <source>
        <strain evidence="12 13">ASD393</strain>
    </source>
</reference>
<evidence type="ECO:0000256" key="7">
    <source>
        <dbReference type="ARBA" id="ARBA00022840"/>
    </source>
</evidence>
<dbReference type="Gene3D" id="3.40.190.10">
    <property type="entry name" value="Periplasmic binding protein-like II"/>
    <property type="match status" value="2"/>
</dbReference>
<gene>
    <name evidence="12" type="ORF">GBM95_06640</name>
</gene>
<keyword evidence="3" id="KW-0597">Phosphoprotein</keyword>
<comment type="caution">
    <text evidence="12">The sequence shown here is derived from an EMBL/GenBank/DDBJ whole genome shotgun (WGS) entry which is preliminary data.</text>
</comment>
<dbReference type="Gene3D" id="1.10.287.130">
    <property type="match status" value="1"/>
</dbReference>
<keyword evidence="10" id="KW-0812">Transmembrane</keyword>
<dbReference type="PANTHER" id="PTHR43065:SF10">
    <property type="entry name" value="PEROXIDE STRESS-ACTIVATED HISTIDINE KINASE MAK3"/>
    <property type="match status" value="1"/>
</dbReference>
<dbReference type="EC" id="2.7.13.3" evidence="2"/>
<evidence type="ECO:0000313" key="13">
    <source>
        <dbReference type="Proteomes" id="UP000430564"/>
    </source>
</evidence>
<proteinExistence type="predicted"/>
<evidence type="ECO:0000256" key="1">
    <source>
        <dbReference type="ARBA" id="ARBA00000085"/>
    </source>
</evidence>
<name>A0A6I1EPU5_9BURK</name>
<dbReference type="SMART" id="SM00388">
    <property type="entry name" value="HisKA"/>
    <property type="match status" value="1"/>
</dbReference>
<keyword evidence="6 12" id="KW-0418">Kinase</keyword>
<feature type="compositionally biased region" description="Polar residues" evidence="9">
    <location>
        <begin position="691"/>
        <end position="701"/>
    </location>
</feature>
<evidence type="ECO:0000256" key="10">
    <source>
        <dbReference type="SAM" id="Phobius"/>
    </source>
</evidence>
<dbReference type="Gene3D" id="3.30.565.10">
    <property type="entry name" value="Histidine kinase-like ATPase, C-terminal domain"/>
    <property type="match status" value="1"/>
</dbReference>
<keyword evidence="8" id="KW-0902">Two-component regulatory system</keyword>
<keyword evidence="5" id="KW-0547">Nucleotide-binding</keyword>
<evidence type="ECO:0000256" key="3">
    <source>
        <dbReference type="ARBA" id="ARBA00022553"/>
    </source>
</evidence>
<keyword evidence="10" id="KW-1133">Transmembrane helix</keyword>
<dbReference type="AlphaFoldDB" id="A0A6I1EPU5"/>
<dbReference type="InterPro" id="IPR003594">
    <property type="entry name" value="HATPase_dom"/>
</dbReference>
<protein>
    <recommendedName>
        <fullName evidence="2">histidine kinase</fullName>
        <ecNumber evidence="2">2.7.13.3</ecNumber>
    </recommendedName>
</protein>
<evidence type="ECO:0000256" key="6">
    <source>
        <dbReference type="ARBA" id="ARBA00022777"/>
    </source>
</evidence>
<evidence type="ECO:0000256" key="4">
    <source>
        <dbReference type="ARBA" id="ARBA00022679"/>
    </source>
</evidence>
<keyword evidence="4" id="KW-0808">Transferase</keyword>
<dbReference type="SUPFAM" id="SSF47384">
    <property type="entry name" value="Homodimeric domain of signal transducing histidine kinase"/>
    <property type="match status" value="1"/>
</dbReference>
<dbReference type="InterPro" id="IPR005467">
    <property type="entry name" value="His_kinase_dom"/>
</dbReference>
<dbReference type="EMBL" id="WEHX01000036">
    <property type="protein sequence ID" value="KAB7660138.1"/>
    <property type="molecule type" value="Genomic_DNA"/>
</dbReference>
<dbReference type="SMART" id="SM00387">
    <property type="entry name" value="HATPase_c"/>
    <property type="match status" value="1"/>
</dbReference>
<evidence type="ECO:0000256" key="8">
    <source>
        <dbReference type="ARBA" id="ARBA00023012"/>
    </source>
</evidence>
<evidence type="ECO:0000256" key="5">
    <source>
        <dbReference type="ARBA" id="ARBA00022741"/>
    </source>
</evidence>
<feature type="transmembrane region" description="Helical" evidence="10">
    <location>
        <begin position="390"/>
        <end position="412"/>
    </location>
</feature>
<accession>A0A6I1EPU5</accession>
<feature type="domain" description="Histidine kinase" evidence="11">
    <location>
        <begin position="455"/>
        <end position="668"/>
    </location>
</feature>
<keyword evidence="7" id="KW-0067">ATP-binding</keyword>
<dbReference type="Pfam" id="PF12974">
    <property type="entry name" value="Phosphonate-bd"/>
    <property type="match status" value="1"/>
</dbReference>
<sequence length="727" mass="79141">MNGIFLFMGQFFMTTPNRHASCPGSFRLLAAGLAASAAIVLSLPAWGAASSFIGMGASTGTPSGDVKAAITPVLRTMEMPESVRDAQINPLDLFSVPVTVDFPRKMRIGIQASLGLTPQTRWLKYTLEEIQYVLGDDNVEILWLDDHSLDLGAQSEQLDFLLSDADQFALTQASGLYEPLANFLPNAASRAEDAQAGVFFTRRGRSLRNVSAIGGADVSIAALNSETLAGWRAPLALMQLQGLSASSVQAKTTFYGFSAEAVVRGVLSGAQTVGVLPACMLEQLANEGKISIEQDLAVLNPRTDDSLRCLHTTPAYPSWTFGALARMDPTWKKAMSTILYSTSSLSYGGEWALPAVNRAVYDMFYELKMGPYEHLATWSFNRFMRENSEVLALTLLVAFLIVSYAVSLSVLVRVKTRELRRALSERDLIEAEASQSRQHIANLERTGIVGQMSTIIAHELKQPLAAIVNFAGSLSRRTKQGKFDEKAFTFALGEILAQAERANEIVNRVRAYAKHDYPPRKVTDLYEVVGNAITTFRRSRQTKAEVIVRVNPHSMAEVDAWEIELAVLNLMKNAADAISGVEAPKIEVMLVPQDEKTWALSVADNGPYIDDEQLAALFKPLQTTKGSAGMGLGLSIVSSIAERHAGHVTVERNGITGLRFTITFPRMPEEGENLADAMLPPKMQIFHSDGTRTVPSATPEDQTPPGMDGRAPHPSPTLRTNGQVHGI</sequence>
<evidence type="ECO:0000256" key="9">
    <source>
        <dbReference type="SAM" id="MobiDB-lite"/>
    </source>
</evidence>
<dbReference type="InterPro" id="IPR036890">
    <property type="entry name" value="HATPase_C_sf"/>
</dbReference>
<dbReference type="GO" id="GO:0000155">
    <property type="term" value="F:phosphorelay sensor kinase activity"/>
    <property type="evidence" value="ECO:0007669"/>
    <property type="project" value="InterPro"/>
</dbReference>
<dbReference type="Pfam" id="PF02518">
    <property type="entry name" value="HATPase_c"/>
    <property type="match status" value="1"/>
</dbReference>
<dbReference type="Pfam" id="PF00512">
    <property type="entry name" value="HisKA"/>
    <property type="match status" value="1"/>
</dbReference>